<feature type="domain" description="Glyoxalase-like" evidence="1">
    <location>
        <begin position="7"/>
        <end position="77"/>
    </location>
</feature>
<sequence>MNISVRQVVLDCTDARLLAEFYRHLLGFEYVPGDAEPIDPDWLAINAPDGSWRIAFQQIDALPEATWPDGEHPQMAHLA</sequence>
<dbReference type="Gene3D" id="3.10.180.10">
    <property type="entry name" value="2,3-Dihydroxybiphenyl 1,2-Dioxygenase, domain 1"/>
    <property type="match status" value="1"/>
</dbReference>
<keyword evidence="3" id="KW-1185">Reference proteome</keyword>
<dbReference type="Pfam" id="PF18029">
    <property type="entry name" value="Glyoxalase_6"/>
    <property type="match status" value="1"/>
</dbReference>
<evidence type="ECO:0000313" key="2">
    <source>
        <dbReference type="EMBL" id="MCZ4518159.1"/>
    </source>
</evidence>
<dbReference type="EMBL" id="JAPWIJ010000002">
    <property type="protein sequence ID" value="MCZ4518159.1"/>
    <property type="molecule type" value="Genomic_DNA"/>
</dbReference>
<protein>
    <submittedName>
        <fullName evidence="2">VOC family protein</fullName>
    </submittedName>
</protein>
<dbReference type="InterPro" id="IPR041581">
    <property type="entry name" value="Glyoxalase_6"/>
</dbReference>
<evidence type="ECO:0000313" key="3">
    <source>
        <dbReference type="Proteomes" id="UP001081071"/>
    </source>
</evidence>
<dbReference type="RefSeq" id="WP_269602866.1">
    <property type="nucleotide sequence ID" value="NZ_JAPWIJ010000002.1"/>
</dbReference>
<proteinExistence type="predicted"/>
<comment type="caution">
    <text evidence="2">The sequence shown here is derived from an EMBL/GenBank/DDBJ whole genome shotgun (WGS) entry which is preliminary data.</text>
</comment>
<organism evidence="2 3">
    <name type="scientific">Rhodococcus ruber</name>
    <dbReference type="NCBI Taxonomy" id="1830"/>
    <lineage>
        <taxon>Bacteria</taxon>
        <taxon>Bacillati</taxon>
        <taxon>Actinomycetota</taxon>
        <taxon>Actinomycetes</taxon>
        <taxon>Mycobacteriales</taxon>
        <taxon>Nocardiaceae</taxon>
        <taxon>Rhodococcus</taxon>
    </lineage>
</organism>
<dbReference type="SUPFAM" id="SSF54593">
    <property type="entry name" value="Glyoxalase/Bleomycin resistance protein/Dihydroxybiphenyl dioxygenase"/>
    <property type="match status" value="1"/>
</dbReference>
<gene>
    <name evidence="2" type="ORF">O4220_06480</name>
</gene>
<name>A0ABT4MB07_9NOCA</name>
<evidence type="ECO:0000259" key="1">
    <source>
        <dbReference type="Pfam" id="PF18029"/>
    </source>
</evidence>
<dbReference type="InterPro" id="IPR029068">
    <property type="entry name" value="Glyas_Bleomycin-R_OHBP_Dase"/>
</dbReference>
<accession>A0ABT4MB07</accession>
<reference evidence="2" key="1">
    <citation type="submission" date="2022-12" db="EMBL/GenBank/DDBJ databases">
        <authorList>
            <person name="Krivoruchko A.V."/>
            <person name="Elkin A."/>
        </authorList>
    </citation>
    <scope>NUCLEOTIDE SEQUENCE</scope>
    <source>
        <strain evidence="2">IEGM 1391</strain>
    </source>
</reference>
<dbReference type="Proteomes" id="UP001081071">
    <property type="component" value="Unassembled WGS sequence"/>
</dbReference>